<accession>A0A1M4WRJ4</accession>
<dbReference type="EMBL" id="FQVQ01000001">
    <property type="protein sequence ID" value="SHE83911.1"/>
    <property type="molecule type" value="Genomic_DNA"/>
</dbReference>
<evidence type="ECO:0000313" key="2">
    <source>
        <dbReference type="Proteomes" id="UP000184147"/>
    </source>
</evidence>
<keyword evidence="2" id="KW-1185">Reference proteome</keyword>
<name>A0A1M4WRJ4_9FLAO</name>
<protein>
    <submittedName>
        <fullName evidence="1">Uncharacterized protein</fullName>
    </submittedName>
</protein>
<gene>
    <name evidence="1" type="ORF">SAMN05444377_101393</name>
</gene>
<proteinExistence type="predicted"/>
<dbReference type="STRING" id="1124188.SAMN05444377_101393"/>
<organism evidence="1 2">
    <name type="scientific">Flavobacterium fontis</name>
    <dbReference type="NCBI Taxonomy" id="1124188"/>
    <lineage>
        <taxon>Bacteria</taxon>
        <taxon>Pseudomonadati</taxon>
        <taxon>Bacteroidota</taxon>
        <taxon>Flavobacteriia</taxon>
        <taxon>Flavobacteriales</taxon>
        <taxon>Flavobacteriaceae</taxon>
        <taxon>Flavobacterium</taxon>
    </lineage>
</organism>
<dbReference type="AlphaFoldDB" id="A0A1M4WRJ4"/>
<dbReference type="Proteomes" id="UP000184147">
    <property type="component" value="Unassembled WGS sequence"/>
</dbReference>
<reference evidence="1 2" key="1">
    <citation type="submission" date="2016-11" db="EMBL/GenBank/DDBJ databases">
        <authorList>
            <person name="Jaros S."/>
            <person name="Januszkiewicz K."/>
            <person name="Wedrychowicz H."/>
        </authorList>
    </citation>
    <scope>NUCLEOTIDE SEQUENCE [LARGE SCALE GENOMIC DNA]</scope>
    <source>
        <strain evidence="1 2">DSM 25660</strain>
    </source>
</reference>
<evidence type="ECO:0000313" key="1">
    <source>
        <dbReference type="EMBL" id="SHE83911.1"/>
    </source>
</evidence>
<sequence>MLSSFLFPNVMKKILAGLFGILFLGSCSDTSYTIDPNGQLSKEEQAQFKYEIVRYFEKLPSEKVRHENKFDTLYNAYYQQKAKEARLLFYYKAPDSTEYFAITKLAPSLTIKRVATLGKLKKDNKGKITYYEEAARTWKMVEPELHKKTEVLFMDFIQGEDLSPYYTKNAGEDFYIEFPDDHTFYNIQTRKWETK</sequence>